<evidence type="ECO:0000313" key="1">
    <source>
        <dbReference type="EMBL" id="UYP19689.1"/>
    </source>
</evidence>
<organism evidence="1 2">
    <name type="scientific">Rhodococcus sacchari</name>
    <dbReference type="NCBI Taxonomy" id="2962047"/>
    <lineage>
        <taxon>Bacteria</taxon>
        <taxon>Bacillati</taxon>
        <taxon>Actinomycetota</taxon>
        <taxon>Actinomycetes</taxon>
        <taxon>Mycobacteriales</taxon>
        <taxon>Nocardiaceae</taxon>
        <taxon>Rhodococcus</taxon>
    </lineage>
</organism>
<evidence type="ECO:0000313" key="2">
    <source>
        <dbReference type="Proteomes" id="UP001156484"/>
    </source>
</evidence>
<accession>A0ACD4DHZ7</accession>
<dbReference type="EMBL" id="CP107551">
    <property type="protein sequence ID" value="UYP19689.1"/>
    <property type="molecule type" value="Genomic_DNA"/>
</dbReference>
<sequence length="157" mass="16519">MTTSNHSALDGLPGSLRGLRALFRSLPAAGAPPVPGAYRVTFVGPAALRIAAPRVIALGGMPNWYGKRFDPDGTAVNLLGEGAALREVLPMCVAAEASWLDGRPATVVSYGADGPVPWRWVRDEFRPLDASTLLGLTFAVAPASRVLASPFVLVRQD</sequence>
<name>A0ACD4DHZ7_9NOCA</name>
<gene>
    <name evidence="1" type="ORF">OED52_03760</name>
</gene>
<proteinExistence type="predicted"/>
<protein>
    <submittedName>
        <fullName evidence="1">Uncharacterized protein</fullName>
    </submittedName>
</protein>
<keyword evidence="2" id="KW-1185">Reference proteome</keyword>
<dbReference type="Proteomes" id="UP001156484">
    <property type="component" value="Chromosome"/>
</dbReference>
<reference evidence="1" key="1">
    <citation type="submission" date="2022-10" db="EMBL/GenBank/DDBJ databases">
        <title>Rhodococcus ferula Z13 complete genome.</title>
        <authorList>
            <person name="Long X."/>
            <person name="Zang M."/>
        </authorList>
    </citation>
    <scope>NUCLEOTIDE SEQUENCE</scope>
    <source>
        <strain evidence="1">Z13</strain>
    </source>
</reference>